<protein>
    <recommendedName>
        <fullName evidence="1">DUF4158 domain-containing protein</fullName>
    </recommendedName>
</protein>
<dbReference type="Pfam" id="PF13700">
    <property type="entry name" value="DUF4158"/>
    <property type="match status" value="1"/>
</dbReference>
<proteinExistence type="predicted"/>
<reference evidence="3" key="1">
    <citation type="submission" date="2016-10" db="EMBL/GenBank/DDBJ databases">
        <authorList>
            <person name="Varghese N."/>
            <person name="Submissions S."/>
        </authorList>
    </citation>
    <scope>NUCLEOTIDE SEQUENCE [LARGE SCALE GENOMIC DNA]</scope>
    <source>
        <strain evidence="3">CGMCC 4.2126</strain>
    </source>
</reference>
<organism evidence="2 3">
    <name type="scientific">Streptosporangium canum</name>
    <dbReference type="NCBI Taxonomy" id="324952"/>
    <lineage>
        <taxon>Bacteria</taxon>
        <taxon>Bacillati</taxon>
        <taxon>Actinomycetota</taxon>
        <taxon>Actinomycetes</taxon>
        <taxon>Streptosporangiales</taxon>
        <taxon>Streptosporangiaceae</taxon>
        <taxon>Streptosporangium</taxon>
    </lineage>
</organism>
<sequence length="251" mass="28229">MPVEFLTDDEAAAYGRFTGPPAQADLERVFFLDDEDRALIGQRRGEHMRLGFALQLVTVRWLGTFLEDPLDVPGAVLEFVAEQLGVEDASQVKRYTERRETPFDHQRDIRRAYGWKDFTDVDGEFAAWVAARSWTSGDGPKAIFTDGVGWLRERKVLLPGVTVLARRVARVRDDTTKRLWGVLEGLLTVGQRYVLDQLLEVPPGSRVSDLERWRKGVTPRASGPTIIKALDQVREIDGLELAELGAETLVP</sequence>
<feature type="domain" description="DUF4158" evidence="1">
    <location>
        <begin position="5"/>
        <end position="171"/>
    </location>
</feature>
<keyword evidence="3" id="KW-1185">Reference proteome</keyword>
<evidence type="ECO:0000313" key="3">
    <source>
        <dbReference type="Proteomes" id="UP000199111"/>
    </source>
</evidence>
<name>A0A1I4E243_9ACTN</name>
<evidence type="ECO:0000313" key="2">
    <source>
        <dbReference type="EMBL" id="SFK99845.1"/>
    </source>
</evidence>
<gene>
    <name evidence="2" type="ORF">SAMN05216275_14616</name>
</gene>
<accession>A0A1I4E243</accession>
<evidence type="ECO:0000259" key="1">
    <source>
        <dbReference type="Pfam" id="PF13700"/>
    </source>
</evidence>
<dbReference type="InterPro" id="IPR025296">
    <property type="entry name" value="DUF4158"/>
</dbReference>
<dbReference type="Proteomes" id="UP000199111">
    <property type="component" value="Unassembled WGS sequence"/>
</dbReference>
<dbReference type="EMBL" id="FOQY01000046">
    <property type="protein sequence ID" value="SFK99845.1"/>
    <property type="molecule type" value="Genomic_DNA"/>
</dbReference>
<dbReference type="AlphaFoldDB" id="A0A1I4E243"/>